<dbReference type="GO" id="GO:0031966">
    <property type="term" value="C:mitochondrial membrane"/>
    <property type="evidence" value="ECO:0007669"/>
    <property type="project" value="UniProtKB-SubCell"/>
</dbReference>
<feature type="domain" description="MRH" evidence="19">
    <location>
        <begin position="190"/>
        <end position="331"/>
    </location>
</feature>
<evidence type="ECO:0000256" key="18">
    <source>
        <dbReference type="SAM" id="Phobius"/>
    </source>
</evidence>
<evidence type="ECO:0000256" key="8">
    <source>
        <dbReference type="ARBA" id="ARBA00022692"/>
    </source>
</evidence>
<reference evidence="21" key="2">
    <citation type="submission" date="2009-11" db="EMBL/GenBank/DDBJ databases">
        <title>The Genome Sequence of Allomyces macrogynus strain ATCC 38327.</title>
        <authorList>
            <consortium name="The Broad Institute Genome Sequencing Platform"/>
            <person name="Russ C."/>
            <person name="Cuomo C."/>
            <person name="Shea T."/>
            <person name="Young S.K."/>
            <person name="Zeng Q."/>
            <person name="Koehrsen M."/>
            <person name="Haas B."/>
            <person name="Borodovsky M."/>
            <person name="Guigo R."/>
            <person name="Alvarado L."/>
            <person name="Berlin A."/>
            <person name="Borenstein D."/>
            <person name="Chen Z."/>
            <person name="Engels R."/>
            <person name="Freedman E."/>
            <person name="Gellesch M."/>
            <person name="Goldberg J."/>
            <person name="Griggs A."/>
            <person name="Gujja S."/>
            <person name="Heiman D."/>
            <person name="Hepburn T."/>
            <person name="Howarth C."/>
            <person name="Jen D."/>
            <person name="Larson L."/>
            <person name="Lewis B."/>
            <person name="Mehta T."/>
            <person name="Park D."/>
            <person name="Pearson M."/>
            <person name="Roberts A."/>
            <person name="Saif S."/>
            <person name="Shenoy N."/>
            <person name="Sisk P."/>
            <person name="Stolte C."/>
            <person name="Sykes S."/>
            <person name="Walk T."/>
            <person name="White J."/>
            <person name="Yandava C."/>
            <person name="Burger G."/>
            <person name="Gray M.W."/>
            <person name="Holland P.W.H."/>
            <person name="King N."/>
            <person name="Lang F.B.F."/>
            <person name="Roger A.J."/>
            <person name="Ruiz-Trillo I."/>
            <person name="Lander E."/>
            <person name="Nusbaum C."/>
        </authorList>
    </citation>
    <scope>NUCLEOTIDE SEQUENCE [LARGE SCALE GENOMIC DNA]</scope>
    <source>
        <strain evidence="21">ATCC 38327</strain>
    </source>
</reference>
<evidence type="ECO:0000256" key="10">
    <source>
        <dbReference type="ARBA" id="ARBA00022927"/>
    </source>
</evidence>
<keyword evidence="10" id="KW-0653">Protein transport</keyword>
<dbReference type="VEuPathDB" id="FungiDB:AMAG_04597"/>
<dbReference type="Proteomes" id="UP000054350">
    <property type="component" value="Unassembled WGS sequence"/>
</dbReference>
<evidence type="ECO:0000256" key="16">
    <source>
        <dbReference type="ARBA" id="ARBA00023157"/>
    </source>
</evidence>
<evidence type="ECO:0000256" key="2">
    <source>
        <dbReference type="ARBA" id="ARBA00004358"/>
    </source>
</evidence>
<keyword evidence="14" id="KW-0496">Mitochondrion</keyword>
<organism evidence="20 21">
    <name type="scientific">Allomyces macrogynus (strain ATCC 38327)</name>
    <name type="common">Allomyces javanicus var. macrogynus</name>
    <dbReference type="NCBI Taxonomy" id="578462"/>
    <lineage>
        <taxon>Eukaryota</taxon>
        <taxon>Fungi</taxon>
        <taxon>Fungi incertae sedis</taxon>
        <taxon>Blastocladiomycota</taxon>
        <taxon>Blastocladiomycetes</taxon>
        <taxon>Blastocladiales</taxon>
        <taxon>Blastocladiaceae</taxon>
        <taxon>Allomyces</taxon>
    </lineage>
</organism>
<keyword evidence="17" id="KW-0968">Cytoplasmic vesicle</keyword>
<keyword evidence="12" id="KW-0072">Autophagy</keyword>
<evidence type="ECO:0000256" key="5">
    <source>
        <dbReference type="ARBA" id="ARBA00005363"/>
    </source>
</evidence>
<accession>A0A0L0S5U6</accession>
<keyword evidence="7" id="KW-0813">Transport</keyword>
<evidence type="ECO:0000256" key="1">
    <source>
        <dbReference type="ARBA" id="ARBA00004304"/>
    </source>
</evidence>
<dbReference type="InterPro" id="IPR044865">
    <property type="entry name" value="MRH_dom"/>
</dbReference>
<dbReference type="SMART" id="SM01404">
    <property type="entry name" value="CIMR"/>
    <property type="match status" value="1"/>
</dbReference>
<evidence type="ECO:0000256" key="9">
    <source>
        <dbReference type="ARBA" id="ARBA00022729"/>
    </source>
</evidence>
<dbReference type="GO" id="GO:0006914">
    <property type="term" value="P:autophagy"/>
    <property type="evidence" value="ECO:0007669"/>
    <property type="project" value="UniProtKB-KW"/>
</dbReference>
<dbReference type="PROSITE" id="PS51914">
    <property type="entry name" value="MRH"/>
    <property type="match status" value="2"/>
</dbReference>
<dbReference type="AlphaFoldDB" id="A0A0L0S5U6"/>
<comment type="similarity">
    <text evidence="5">Belongs to the ATG27 family.</text>
</comment>
<evidence type="ECO:0000256" key="7">
    <source>
        <dbReference type="ARBA" id="ARBA00022448"/>
    </source>
</evidence>
<keyword evidence="13" id="KW-0333">Golgi apparatus</keyword>
<evidence type="ECO:0000256" key="17">
    <source>
        <dbReference type="ARBA" id="ARBA00023329"/>
    </source>
</evidence>
<evidence type="ECO:0000256" key="6">
    <source>
        <dbReference type="ARBA" id="ARBA00013776"/>
    </source>
</evidence>
<evidence type="ECO:0000256" key="15">
    <source>
        <dbReference type="ARBA" id="ARBA00023136"/>
    </source>
</evidence>
<evidence type="ECO:0000256" key="14">
    <source>
        <dbReference type="ARBA" id="ARBA00023128"/>
    </source>
</evidence>
<dbReference type="InterPro" id="IPR009011">
    <property type="entry name" value="Man6P_isomerase_rcpt-bd_dom_sf"/>
</dbReference>
<dbReference type="SUPFAM" id="SSF50911">
    <property type="entry name" value="Mannose 6-phosphate receptor domain"/>
    <property type="match status" value="2"/>
</dbReference>
<keyword evidence="8 18" id="KW-0812">Transmembrane</keyword>
<evidence type="ECO:0000256" key="11">
    <source>
        <dbReference type="ARBA" id="ARBA00022989"/>
    </source>
</evidence>
<feature type="domain" description="MRH" evidence="19">
    <location>
        <begin position="17"/>
        <end position="179"/>
    </location>
</feature>
<keyword evidence="15 18" id="KW-0472">Membrane</keyword>
<proteinExistence type="inferred from homology"/>
<comment type="subcellular location">
    <subcellularLocation>
        <location evidence="2">Cytoplasmic vesicle membrane</location>
        <topology evidence="2">Single-pass type I membrane protein</topology>
    </subcellularLocation>
    <subcellularLocation>
        <location evidence="4">Golgi apparatus membrane</location>
        <topology evidence="4">Single-pass type I membrane protein</topology>
    </subcellularLocation>
    <subcellularLocation>
        <location evidence="1">Mitochondrion membrane</location>
        <topology evidence="1">Single-pass membrane protein</topology>
    </subcellularLocation>
    <subcellularLocation>
        <location evidence="3">Preautophagosomal structure membrane</location>
        <topology evidence="3">Single-pass type I membrane protein</topology>
    </subcellularLocation>
</comment>
<evidence type="ECO:0000313" key="21">
    <source>
        <dbReference type="Proteomes" id="UP000054350"/>
    </source>
</evidence>
<dbReference type="GO" id="GO:0010008">
    <property type="term" value="C:endosome membrane"/>
    <property type="evidence" value="ECO:0007669"/>
    <property type="project" value="UniProtKB-SubCell"/>
</dbReference>
<evidence type="ECO:0000313" key="20">
    <source>
        <dbReference type="EMBL" id="KNE57739.1"/>
    </source>
</evidence>
<evidence type="ECO:0000256" key="4">
    <source>
        <dbReference type="ARBA" id="ARBA00004614"/>
    </source>
</evidence>
<name>A0A0L0S5U6_ALLM3</name>
<dbReference type="InterPro" id="IPR018939">
    <property type="entry name" value="Autophagy-rel_prot_27"/>
</dbReference>
<dbReference type="GO" id="GO:0015031">
    <property type="term" value="P:protein transport"/>
    <property type="evidence" value="ECO:0007669"/>
    <property type="project" value="UniProtKB-KW"/>
</dbReference>
<protein>
    <recommendedName>
        <fullName evidence="6">Autophagy-related protein 27</fullName>
    </recommendedName>
</protein>
<evidence type="ECO:0000259" key="19">
    <source>
        <dbReference type="PROSITE" id="PS51914"/>
    </source>
</evidence>
<keyword evidence="21" id="KW-1185">Reference proteome</keyword>
<evidence type="ECO:0000256" key="3">
    <source>
        <dbReference type="ARBA" id="ARBA00004472"/>
    </source>
</evidence>
<dbReference type="EMBL" id="GG745332">
    <property type="protein sequence ID" value="KNE57739.1"/>
    <property type="molecule type" value="Genomic_DNA"/>
</dbReference>
<dbReference type="GO" id="GO:0034045">
    <property type="term" value="C:phagophore assembly site membrane"/>
    <property type="evidence" value="ECO:0007669"/>
    <property type="project" value="UniProtKB-SubCell"/>
</dbReference>
<keyword evidence="9" id="KW-0732">Signal</keyword>
<dbReference type="PANTHER" id="PTHR15071">
    <property type="entry name" value="MANNOSE-6-PHOSPHATE RECEPTOR FAMILY MEMBER"/>
    <property type="match status" value="1"/>
</dbReference>
<keyword evidence="16" id="KW-1015">Disulfide bond</keyword>
<reference evidence="20 21" key="1">
    <citation type="submission" date="2009-11" db="EMBL/GenBank/DDBJ databases">
        <title>Annotation of Allomyces macrogynus ATCC 38327.</title>
        <authorList>
            <consortium name="The Broad Institute Genome Sequencing Platform"/>
            <person name="Russ C."/>
            <person name="Cuomo C."/>
            <person name="Burger G."/>
            <person name="Gray M.W."/>
            <person name="Holland P.W.H."/>
            <person name="King N."/>
            <person name="Lang F.B.F."/>
            <person name="Roger A.J."/>
            <person name="Ruiz-Trillo I."/>
            <person name="Young S.K."/>
            <person name="Zeng Q."/>
            <person name="Gargeya S."/>
            <person name="Fitzgerald M."/>
            <person name="Haas B."/>
            <person name="Abouelleil A."/>
            <person name="Alvarado L."/>
            <person name="Arachchi H.M."/>
            <person name="Berlin A."/>
            <person name="Chapman S.B."/>
            <person name="Gearin G."/>
            <person name="Goldberg J."/>
            <person name="Griggs A."/>
            <person name="Gujja S."/>
            <person name="Hansen M."/>
            <person name="Heiman D."/>
            <person name="Howarth C."/>
            <person name="Larimer J."/>
            <person name="Lui A."/>
            <person name="MacDonald P.J.P."/>
            <person name="McCowen C."/>
            <person name="Montmayeur A."/>
            <person name="Murphy C."/>
            <person name="Neiman D."/>
            <person name="Pearson M."/>
            <person name="Priest M."/>
            <person name="Roberts A."/>
            <person name="Saif S."/>
            <person name="Shea T."/>
            <person name="Sisk P."/>
            <person name="Stolte C."/>
            <person name="Sykes S."/>
            <person name="Wortman J."/>
            <person name="Nusbaum C."/>
            <person name="Birren B."/>
        </authorList>
    </citation>
    <scope>NUCLEOTIDE SEQUENCE [LARGE SCALE GENOMIC DNA]</scope>
    <source>
        <strain evidence="20 21">ATCC 38327</strain>
    </source>
</reference>
<evidence type="ECO:0000256" key="13">
    <source>
        <dbReference type="ARBA" id="ARBA00023034"/>
    </source>
</evidence>
<dbReference type="GO" id="GO:0000139">
    <property type="term" value="C:Golgi membrane"/>
    <property type="evidence" value="ECO:0007669"/>
    <property type="project" value="UniProtKB-SubCell"/>
</dbReference>
<dbReference type="Pfam" id="PF09451">
    <property type="entry name" value="ATG27"/>
    <property type="match status" value="1"/>
</dbReference>
<sequence>MDVEWPGMNPGASAPADACRLSLADGRVVDLTPLRRTPVDYFSPARDSQNQFYYNLCGPLVDTTHCGSTAGACMTHRDDATWWRNIGDVSSAHLAEPRIPRDPHTVTYTMTAPSNVTCPGRADPMAFELSAVCDTFNNGTKVADLAAFGVADVGRPAFTFEQEYCRYQFAIVSPHACPRAAGAPTVPSAPGCTLGAQYSLAKLRAPINYRVETELDTFWLNTCGALVDAQEETGGKGCPQGAAICARAKDTPPGQPIEFRNLGSNGELTVDEGVLTLTYHDGETCADGVPRTTIVRFPCSSDNPGTIRVVEGHATCGRTVFEWPSRAGCDMTAQSLGAGAVIGWIFLSGLIVYVVCRYLDNRFRKHMPGLEAIPHIDAIVDGIEWARAKWRGYGRIQI</sequence>
<dbReference type="Gene3D" id="2.70.130.10">
    <property type="entry name" value="Mannose-6-phosphate receptor binding domain"/>
    <property type="match status" value="2"/>
</dbReference>
<dbReference type="STRING" id="578462.A0A0L0S5U6"/>
<feature type="transmembrane region" description="Helical" evidence="18">
    <location>
        <begin position="336"/>
        <end position="356"/>
    </location>
</feature>
<dbReference type="OrthoDB" id="4504960at2759"/>
<dbReference type="PANTHER" id="PTHR15071:SF0">
    <property type="entry name" value="MANNOSE 6-PHOSPHATE RECEPTOR-LIKE PROTEIN 1"/>
    <property type="match status" value="1"/>
</dbReference>
<keyword evidence="11 18" id="KW-1133">Transmembrane helix</keyword>
<evidence type="ECO:0000256" key="12">
    <source>
        <dbReference type="ARBA" id="ARBA00023006"/>
    </source>
</evidence>
<gene>
    <name evidence="20" type="ORF">AMAG_04597</name>
</gene>